<dbReference type="GO" id="GO:0005737">
    <property type="term" value="C:cytoplasm"/>
    <property type="evidence" value="ECO:0007669"/>
    <property type="project" value="TreeGrafter"/>
</dbReference>
<name>A0A4Q8AN88_9MICO</name>
<dbReference type="PROSITE" id="PS00175">
    <property type="entry name" value="PG_MUTASE"/>
    <property type="match status" value="1"/>
</dbReference>
<sequence length="222" mass="23413">MRLFLIRHGQTPSNVIGALDTSVPGPGLTALGHEQAAAVGELLAREPIGAVYASSQHRAQQTAAPLAGHRQLDIIVRDGLREVAAGELEMLTDWPSVHEYLETCMAWAAGDLDLRMRGGESGHEAFGRFDAVIEEIVGGGHESAALVSHGAMLRAWAGYAVRNLDVEFVTARPLTNTGVVVIDGDGTHWHAESWLGAAVTVEPDEARFDGAAGEPLAPASQG</sequence>
<accession>A0A4Q8AN88</accession>
<keyword evidence="2" id="KW-1185">Reference proteome</keyword>
<organism evidence="1 2">
    <name type="scientific">Microterricola gilva</name>
    <dbReference type="NCBI Taxonomy" id="393267"/>
    <lineage>
        <taxon>Bacteria</taxon>
        <taxon>Bacillati</taxon>
        <taxon>Actinomycetota</taxon>
        <taxon>Actinomycetes</taxon>
        <taxon>Micrococcales</taxon>
        <taxon>Microbacteriaceae</taxon>
        <taxon>Microterricola</taxon>
    </lineage>
</organism>
<dbReference type="AlphaFoldDB" id="A0A4Q8AN88"/>
<dbReference type="InterPro" id="IPR050275">
    <property type="entry name" value="PGM_Phosphatase"/>
</dbReference>
<dbReference type="InterPro" id="IPR013078">
    <property type="entry name" value="His_Pase_superF_clade-1"/>
</dbReference>
<evidence type="ECO:0000313" key="1">
    <source>
        <dbReference type="EMBL" id="RZU66090.1"/>
    </source>
</evidence>
<gene>
    <name evidence="1" type="ORF">EV379_2436</name>
</gene>
<dbReference type="EMBL" id="SHLC01000001">
    <property type="protein sequence ID" value="RZU66090.1"/>
    <property type="molecule type" value="Genomic_DNA"/>
</dbReference>
<dbReference type="CDD" id="cd07067">
    <property type="entry name" value="HP_PGM_like"/>
    <property type="match status" value="1"/>
</dbReference>
<dbReference type="PANTHER" id="PTHR48100:SF58">
    <property type="entry name" value="PE-PGRS FAMILY PROTEIN PE_PGRS11"/>
    <property type="match status" value="1"/>
</dbReference>
<dbReference type="SUPFAM" id="SSF53254">
    <property type="entry name" value="Phosphoglycerate mutase-like"/>
    <property type="match status" value="1"/>
</dbReference>
<proteinExistence type="predicted"/>
<dbReference type="SMART" id="SM00855">
    <property type="entry name" value="PGAM"/>
    <property type="match status" value="1"/>
</dbReference>
<dbReference type="OrthoDB" id="9793115at2"/>
<dbReference type="Gene3D" id="3.40.50.1240">
    <property type="entry name" value="Phosphoglycerate mutase-like"/>
    <property type="match status" value="1"/>
</dbReference>
<comment type="caution">
    <text evidence="1">The sequence shown here is derived from an EMBL/GenBank/DDBJ whole genome shotgun (WGS) entry which is preliminary data.</text>
</comment>
<protein>
    <submittedName>
        <fullName evidence="1">Putative phosphoglycerate mutase</fullName>
    </submittedName>
</protein>
<dbReference type="InterPro" id="IPR001345">
    <property type="entry name" value="PG/BPGM_mutase_AS"/>
</dbReference>
<dbReference type="InterPro" id="IPR029033">
    <property type="entry name" value="His_PPase_superfam"/>
</dbReference>
<evidence type="ECO:0000313" key="2">
    <source>
        <dbReference type="Proteomes" id="UP000291483"/>
    </source>
</evidence>
<dbReference type="Pfam" id="PF00300">
    <property type="entry name" value="His_Phos_1"/>
    <property type="match status" value="1"/>
</dbReference>
<reference evidence="1 2" key="1">
    <citation type="submission" date="2019-02" db="EMBL/GenBank/DDBJ databases">
        <title>Sequencing the genomes of 1000 actinobacteria strains.</title>
        <authorList>
            <person name="Klenk H.-P."/>
        </authorList>
    </citation>
    <scope>NUCLEOTIDE SEQUENCE [LARGE SCALE GENOMIC DNA]</scope>
    <source>
        <strain evidence="1 2">DSM 18319</strain>
    </source>
</reference>
<dbReference type="RefSeq" id="WP_130506336.1">
    <property type="nucleotide sequence ID" value="NZ_SHLC01000001.1"/>
</dbReference>
<dbReference type="PANTHER" id="PTHR48100">
    <property type="entry name" value="BROAD-SPECIFICITY PHOSPHATASE YOR283W-RELATED"/>
    <property type="match status" value="1"/>
</dbReference>
<dbReference type="GO" id="GO:0016791">
    <property type="term" value="F:phosphatase activity"/>
    <property type="evidence" value="ECO:0007669"/>
    <property type="project" value="TreeGrafter"/>
</dbReference>
<dbReference type="Proteomes" id="UP000291483">
    <property type="component" value="Unassembled WGS sequence"/>
</dbReference>